<organism evidence="1 2">
    <name type="scientific">Desulfolithobacter dissulfuricans</name>
    <dbReference type="NCBI Taxonomy" id="2795293"/>
    <lineage>
        <taxon>Bacteria</taxon>
        <taxon>Pseudomonadati</taxon>
        <taxon>Thermodesulfobacteriota</taxon>
        <taxon>Desulfobulbia</taxon>
        <taxon>Desulfobulbales</taxon>
        <taxon>Desulfobulbaceae</taxon>
        <taxon>Desulfolithobacter</taxon>
    </lineage>
</organism>
<keyword evidence="2" id="KW-1185">Reference proteome</keyword>
<dbReference type="Gene3D" id="1.25.40.10">
    <property type="entry name" value="Tetratricopeptide repeat domain"/>
    <property type="match status" value="1"/>
</dbReference>
<evidence type="ECO:0000313" key="1">
    <source>
        <dbReference type="EMBL" id="BCO09632.1"/>
    </source>
</evidence>
<evidence type="ECO:0008006" key="3">
    <source>
        <dbReference type="Google" id="ProtNLM"/>
    </source>
</evidence>
<protein>
    <recommendedName>
        <fullName evidence="3">Tetratricopeptide repeat protein</fullName>
    </recommendedName>
</protein>
<dbReference type="AlphaFoldDB" id="A0A915U2Z9"/>
<dbReference type="KEGG" id="ddu:GF1_20080"/>
<dbReference type="Proteomes" id="UP001063350">
    <property type="component" value="Chromosome"/>
</dbReference>
<name>A0A915U2Z9_9BACT</name>
<reference evidence="1" key="1">
    <citation type="submission" date="2020-12" db="EMBL/GenBank/DDBJ databases">
        <title>Desulfobium dissulfuricans gen. nov., sp. nov., a novel mesophilic, sulfate-reducing bacterium isolated from a deep-sea hydrothermal vent.</title>
        <authorList>
            <person name="Hashimoto Y."/>
            <person name="Tame A."/>
            <person name="Sawayama S."/>
            <person name="Miyazaki J."/>
            <person name="Takai K."/>
            <person name="Nakagawa S."/>
        </authorList>
    </citation>
    <scope>NUCLEOTIDE SEQUENCE</scope>
    <source>
        <strain evidence="1">GF1</strain>
    </source>
</reference>
<evidence type="ECO:0000313" key="2">
    <source>
        <dbReference type="Proteomes" id="UP001063350"/>
    </source>
</evidence>
<sequence>MKATCRACVILLLGVAGFVLLTPSVYRVRGTYFHETISRIGELPPPVARLLTLEYPGVVADLLFLKTISFMGLKIGEHGQPTREEWQRIHEMLQLITELDPRFWDPYLFAEMMLPWQAGMFDETTALLEKAIRHRPDDYRPYYFLGFNAFYFQKKPAVAAKYLRKAAQYTDAPAYIKGLAGRFSLYGNQTALGIGFLSDLLQNTSDPRIKAYLGKRLEALKRIFFLEQKVAAYKEKYGTMPASLEDLVGVGLLTEIPRDPYGGQFVLLKNGRVYTTSKLVDKKKNKDE</sequence>
<dbReference type="InterPro" id="IPR045584">
    <property type="entry name" value="Pilin-like"/>
</dbReference>
<dbReference type="EMBL" id="AP024233">
    <property type="protein sequence ID" value="BCO09632.1"/>
    <property type="molecule type" value="Genomic_DNA"/>
</dbReference>
<accession>A0A915U2Z9</accession>
<gene>
    <name evidence="1" type="ORF">GF1_20080</name>
</gene>
<dbReference type="InterPro" id="IPR011990">
    <property type="entry name" value="TPR-like_helical_dom_sf"/>
</dbReference>
<dbReference type="RefSeq" id="WP_267926380.1">
    <property type="nucleotide sequence ID" value="NZ_AP024233.1"/>
</dbReference>
<dbReference type="SUPFAM" id="SSF81901">
    <property type="entry name" value="HCP-like"/>
    <property type="match status" value="1"/>
</dbReference>
<proteinExistence type="predicted"/>
<dbReference type="SUPFAM" id="SSF54523">
    <property type="entry name" value="Pili subunits"/>
    <property type="match status" value="1"/>
</dbReference>